<evidence type="ECO:0000313" key="1">
    <source>
        <dbReference type="EMBL" id="ETJ29454.1"/>
    </source>
</evidence>
<accession>W1XKV1</accession>
<reference evidence="1" key="1">
    <citation type="submission" date="2013-12" db="EMBL/GenBank/DDBJ databases">
        <title>A Varibaculum cambriense genome reconstructed from a premature infant gut community with otherwise low bacterial novelty that shifts toward anaerobic metabolism during the third week of life.</title>
        <authorList>
            <person name="Brown C.T."/>
            <person name="Sharon I."/>
            <person name="Thomas B.C."/>
            <person name="Castelle C.J."/>
            <person name="Morowitz M.J."/>
            <person name="Banfield J.F."/>
        </authorList>
    </citation>
    <scope>NUCLEOTIDE SEQUENCE</scope>
</reference>
<gene>
    <name evidence="1" type="ORF">Q604_UNBC16010G0001</name>
</gene>
<protein>
    <submittedName>
        <fullName evidence="1">Uncharacterized protein</fullName>
    </submittedName>
</protein>
<dbReference type="AlphaFoldDB" id="W1XKV1"/>
<proteinExistence type="predicted"/>
<sequence>PILDDLYGIDIKGFMTEILKKWE</sequence>
<comment type="caution">
    <text evidence="1">The sequence shown here is derived from an EMBL/GenBank/DDBJ whole genome shotgun (WGS) entry which is preliminary data.</text>
</comment>
<name>W1XKV1_9ZZZZ</name>
<organism evidence="1">
    <name type="scientific">human gut metagenome</name>
    <dbReference type="NCBI Taxonomy" id="408170"/>
    <lineage>
        <taxon>unclassified sequences</taxon>
        <taxon>metagenomes</taxon>
        <taxon>organismal metagenomes</taxon>
    </lineage>
</organism>
<dbReference type="EMBL" id="AZMM01016010">
    <property type="protein sequence ID" value="ETJ29454.1"/>
    <property type="molecule type" value="Genomic_DNA"/>
</dbReference>
<feature type="non-terminal residue" evidence="1">
    <location>
        <position position="1"/>
    </location>
</feature>